<organism evidence="2 3">
    <name type="scientific">Flavobacterium taihuense</name>
    <dbReference type="NCBI Taxonomy" id="2857508"/>
    <lineage>
        <taxon>Bacteria</taxon>
        <taxon>Pseudomonadati</taxon>
        <taxon>Bacteroidota</taxon>
        <taxon>Flavobacteriia</taxon>
        <taxon>Flavobacteriales</taxon>
        <taxon>Flavobacteriaceae</taxon>
        <taxon>Flavobacterium</taxon>
    </lineage>
</organism>
<feature type="transmembrane region" description="Helical" evidence="1">
    <location>
        <begin position="167"/>
        <end position="183"/>
    </location>
</feature>
<keyword evidence="3" id="KW-1185">Reference proteome</keyword>
<evidence type="ECO:0000313" key="2">
    <source>
        <dbReference type="EMBL" id="MBW4359861.1"/>
    </source>
</evidence>
<feature type="transmembrane region" description="Helical" evidence="1">
    <location>
        <begin position="81"/>
        <end position="102"/>
    </location>
</feature>
<keyword evidence="1" id="KW-0812">Transmembrane</keyword>
<keyword evidence="1" id="KW-1133">Transmembrane helix</keyword>
<feature type="transmembrane region" description="Helical" evidence="1">
    <location>
        <begin position="218"/>
        <end position="244"/>
    </location>
</feature>
<accession>A0ABS6XT56</accession>
<feature type="transmembrane region" description="Helical" evidence="1">
    <location>
        <begin position="122"/>
        <end position="146"/>
    </location>
</feature>
<name>A0ABS6XT56_9FLAO</name>
<dbReference type="RefSeq" id="WP_219316376.1">
    <property type="nucleotide sequence ID" value="NZ_JAHWYN010000003.1"/>
</dbReference>
<evidence type="ECO:0000256" key="1">
    <source>
        <dbReference type="SAM" id="Phobius"/>
    </source>
</evidence>
<evidence type="ECO:0000313" key="3">
    <source>
        <dbReference type="Proteomes" id="UP000812031"/>
    </source>
</evidence>
<keyword evidence="1" id="KW-0472">Membrane</keyword>
<dbReference type="Pfam" id="PF12412">
    <property type="entry name" value="DUF3667"/>
    <property type="match status" value="1"/>
</dbReference>
<proteinExistence type="predicted"/>
<reference evidence="2 3" key="1">
    <citation type="submission" date="2021-07" db="EMBL/GenBank/DDBJ databases">
        <title>Flavobacterium sp. nov. isolated from sediment on the Taihu Lake.</title>
        <authorList>
            <person name="Qu J.-H."/>
        </authorList>
    </citation>
    <scope>NUCLEOTIDE SEQUENCE [LARGE SCALE GENOMIC DNA]</scope>
    <source>
        <strain evidence="2 3">NAS39</strain>
    </source>
</reference>
<sequence length="247" mass="28776">MNITCKNCHQTFKGHYCSNCGQTAETHPINLHFLWHDIQKGLLHFDSGILYTAKQLFSRPGHSIREFIEGKRIKHFKPISLVMVLATAYIALIHLLHIDLFVKTESTTISSTHIDIEQFREWLISHFAWITLLSIPLHTIGTAICFRKQGYNFIEYFVLNTYKASQKLYVAILFIPVLYHYSGTATINTVSKILLGIDFVLYFWTNEQFFNHLSKIKTFLLTLLTHLIFWMIVIIITSITVVIIDYY</sequence>
<comment type="caution">
    <text evidence="2">The sequence shown here is derived from an EMBL/GenBank/DDBJ whole genome shotgun (WGS) entry which is preliminary data.</text>
</comment>
<protein>
    <submittedName>
        <fullName evidence="2">DUF3667 domain-containing protein</fullName>
    </submittedName>
</protein>
<dbReference type="InterPro" id="IPR022134">
    <property type="entry name" value="DUF3667"/>
</dbReference>
<dbReference type="Proteomes" id="UP000812031">
    <property type="component" value="Unassembled WGS sequence"/>
</dbReference>
<dbReference type="EMBL" id="JAHWYN010000003">
    <property type="protein sequence ID" value="MBW4359861.1"/>
    <property type="molecule type" value="Genomic_DNA"/>
</dbReference>
<gene>
    <name evidence="2" type="ORF">KZH69_05120</name>
</gene>